<dbReference type="EMBL" id="CAJHUB010000676">
    <property type="protein sequence ID" value="CAD7676206.1"/>
    <property type="molecule type" value="Genomic_DNA"/>
</dbReference>
<organism evidence="1 2">
    <name type="scientific">Nyctereutes procyonoides</name>
    <name type="common">Raccoon dog</name>
    <name type="synonym">Canis procyonoides</name>
    <dbReference type="NCBI Taxonomy" id="34880"/>
    <lineage>
        <taxon>Eukaryota</taxon>
        <taxon>Metazoa</taxon>
        <taxon>Chordata</taxon>
        <taxon>Craniata</taxon>
        <taxon>Vertebrata</taxon>
        <taxon>Euteleostomi</taxon>
        <taxon>Mammalia</taxon>
        <taxon>Eutheria</taxon>
        <taxon>Laurasiatheria</taxon>
        <taxon>Carnivora</taxon>
        <taxon>Caniformia</taxon>
        <taxon>Canidae</taxon>
        <taxon>Nyctereutes</taxon>
    </lineage>
</organism>
<protein>
    <submittedName>
        <fullName evidence="1">(raccoon dog) hypothetical protein</fullName>
    </submittedName>
</protein>
<comment type="caution">
    <text evidence="1">The sequence shown here is derived from an EMBL/GenBank/DDBJ whole genome shotgun (WGS) entry which is preliminary data.</text>
</comment>
<dbReference type="Gene3D" id="3.40.50.720">
    <property type="entry name" value="NAD(P)-binding Rossmann-like Domain"/>
    <property type="match status" value="1"/>
</dbReference>
<evidence type="ECO:0000313" key="1">
    <source>
        <dbReference type="EMBL" id="CAD7676206.1"/>
    </source>
</evidence>
<evidence type="ECO:0000313" key="2">
    <source>
        <dbReference type="Proteomes" id="UP000645828"/>
    </source>
</evidence>
<name>A0A811YG12_NYCPR</name>
<gene>
    <name evidence="1" type="ORF">NYPRO_LOCUS9001</name>
</gene>
<dbReference type="InterPro" id="IPR036291">
    <property type="entry name" value="NAD(P)-bd_dom_sf"/>
</dbReference>
<keyword evidence="2" id="KW-1185">Reference proteome</keyword>
<dbReference type="AlphaFoldDB" id="A0A811YG12"/>
<sequence>MSANYHLAFSYDAAKRYKAQNTFEEMEKNLGRLYLLVNAAGINRDSLLAMIQHQRGSIVTRGHTGFKDNSGQSLYSVSKGRCSEFAYTFAKEVTRKKIAVNVDERLEHVKKNTSLGRFGEPIDVHIFSLRIAIYGTCLAHDLSI</sequence>
<reference evidence="1" key="1">
    <citation type="submission" date="2020-12" db="EMBL/GenBank/DDBJ databases">
        <authorList>
            <consortium name="Molecular Ecology Group"/>
        </authorList>
    </citation>
    <scope>NUCLEOTIDE SEQUENCE</scope>
    <source>
        <strain evidence="1">TBG_1078</strain>
    </source>
</reference>
<dbReference type="SUPFAM" id="SSF51735">
    <property type="entry name" value="NAD(P)-binding Rossmann-fold domains"/>
    <property type="match status" value="1"/>
</dbReference>
<proteinExistence type="predicted"/>
<dbReference type="Proteomes" id="UP000645828">
    <property type="component" value="Unassembled WGS sequence"/>
</dbReference>
<accession>A0A811YG12</accession>